<sequence>MVLANLILDLIIRLVGIYMNLPDSDEAAAKELATILPRLEESKKRVAAVEFR</sequence>
<dbReference type="EMBL" id="LAZR01064581">
    <property type="protein sequence ID" value="KKK57251.1"/>
    <property type="molecule type" value="Genomic_DNA"/>
</dbReference>
<gene>
    <name evidence="1" type="ORF">LCGC14_3056360</name>
</gene>
<accession>A0A0F8ZAZ5</accession>
<name>A0A0F8ZAZ5_9ZZZZ</name>
<dbReference type="AlphaFoldDB" id="A0A0F8ZAZ5"/>
<reference evidence="1" key="1">
    <citation type="journal article" date="2015" name="Nature">
        <title>Complex archaea that bridge the gap between prokaryotes and eukaryotes.</title>
        <authorList>
            <person name="Spang A."/>
            <person name="Saw J.H."/>
            <person name="Jorgensen S.L."/>
            <person name="Zaremba-Niedzwiedzka K."/>
            <person name="Martijn J."/>
            <person name="Lind A.E."/>
            <person name="van Eijk R."/>
            <person name="Schleper C."/>
            <person name="Guy L."/>
            <person name="Ettema T.J."/>
        </authorList>
    </citation>
    <scope>NUCLEOTIDE SEQUENCE</scope>
</reference>
<protein>
    <submittedName>
        <fullName evidence="1">Uncharacterized protein</fullName>
    </submittedName>
</protein>
<proteinExistence type="predicted"/>
<organism evidence="1">
    <name type="scientific">marine sediment metagenome</name>
    <dbReference type="NCBI Taxonomy" id="412755"/>
    <lineage>
        <taxon>unclassified sequences</taxon>
        <taxon>metagenomes</taxon>
        <taxon>ecological metagenomes</taxon>
    </lineage>
</organism>
<evidence type="ECO:0000313" key="1">
    <source>
        <dbReference type="EMBL" id="KKK57251.1"/>
    </source>
</evidence>
<comment type="caution">
    <text evidence="1">The sequence shown here is derived from an EMBL/GenBank/DDBJ whole genome shotgun (WGS) entry which is preliminary data.</text>
</comment>